<gene>
    <name evidence="2" type="ORF">TWF694_009447</name>
</gene>
<feature type="transmembrane region" description="Helical" evidence="1">
    <location>
        <begin position="196"/>
        <end position="219"/>
    </location>
</feature>
<evidence type="ECO:0000313" key="2">
    <source>
        <dbReference type="EMBL" id="KAK6539205.1"/>
    </source>
</evidence>
<feature type="transmembrane region" description="Helical" evidence="1">
    <location>
        <begin position="75"/>
        <end position="95"/>
    </location>
</feature>
<keyword evidence="1" id="KW-0472">Membrane</keyword>
<dbReference type="EMBL" id="JAVHJO010000006">
    <property type="protein sequence ID" value="KAK6539206.1"/>
    <property type="molecule type" value="Genomic_DNA"/>
</dbReference>
<dbReference type="EMBL" id="JAVHJO010000006">
    <property type="protein sequence ID" value="KAK6539205.1"/>
    <property type="molecule type" value="Genomic_DNA"/>
</dbReference>
<proteinExistence type="predicted"/>
<feature type="transmembrane region" description="Helical" evidence="1">
    <location>
        <begin position="231"/>
        <end position="257"/>
    </location>
</feature>
<keyword evidence="3" id="KW-1185">Reference proteome</keyword>
<sequence>MAPRRGGSSGGGSGVSIDNQCSDYGAFSDDYSKAQIGLLGGFLLLFLILAFCVSSRSGKRKKAHLSKPILRWYQYGIAIFLIIALFILLIVRYALLECHVLYRGAEDTTAIGVTTVVVNNVAELFMIGLVMFVIQVKMFQLAGSESIRRIFKILNVVCFTIVCLVFGAYIILYGLITYRVAKTTTSQSIKSYSRLVQAYVVLYALLAIFAIIGLVLATFRLRRKPERKEGITGWVPVLLICVLGYAFYNVVVVFIDYYDYSYNDAIGSIVGYGISLLFFFGAYFSMFMISRSAGWEWLDGSGPVAMQDAYNFASGQHMSTATYPNQTPYDTMQTDANKRASYASHGMPPTPTPPYAPGQMVYSGGGVYEHDGQTYSTGNWGSGGYAPVHQMPTAYSAPMGAASREMEHNELTGRR</sequence>
<keyword evidence="1" id="KW-1133">Transmembrane helix</keyword>
<dbReference type="Proteomes" id="UP001365542">
    <property type="component" value="Unassembled WGS sequence"/>
</dbReference>
<dbReference type="AlphaFoldDB" id="A0AAV9XBW8"/>
<name>A0AAV9XBW8_9PEZI</name>
<feature type="transmembrane region" description="Helical" evidence="1">
    <location>
        <begin position="269"/>
        <end position="289"/>
    </location>
</feature>
<keyword evidence="1" id="KW-0812">Transmembrane</keyword>
<evidence type="ECO:0000313" key="3">
    <source>
        <dbReference type="Proteomes" id="UP001365542"/>
    </source>
</evidence>
<feature type="transmembrane region" description="Helical" evidence="1">
    <location>
        <begin position="110"/>
        <end position="133"/>
    </location>
</feature>
<feature type="transmembrane region" description="Helical" evidence="1">
    <location>
        <begin position="34"/>
        <end position="54"/>
    </location>
</feature>
<feature type="transmembrane region" description="Helical" evidence="1">
    <location>
        <begin position="153"/>
        <end position="176"/>
    </location>
</feature>
<reference evidence="2 3" key="1">
    <citation type="submission" date="2019-10" db="EMBL/GenBank/DDBJ databases">
        <authorList>
            <person name="Palmer J.M."/>
        </authorList>
    </citation>
    <scope>NUCLEOTIDE SEQUENCE [LARGE SCALE GENOMIC DNA]</scope>
    <source>
        <strain evidence="2 3">TWF694</strain>
    </source>
</reference>
<accession>A0AAV9XBW8</accession>
<organism evidence="2 3">
    <name type="scientific">Orbilia ellipsospora</name>
    <dbReference type="NCBI Taxonomy" id="2528407"/>
    <lineage>
        <taxon>Eukaryota</taxon>
        <taxon>Fungi</taxon>
        <taxon>Dikarya</taxon>
        <taxon>Ascomycota</taxon>
        <taxon>Pezizomycotina</taxon>
        <taxon>Orbiliomycetes</taxon>
        <taxon>Orbiliales</taxon>
        <taxon>Orbiliaceae</taxon>
        <taxon>Orbilia</taxon>
    </lineage>
</organism>
<evidence type="ECO:0000256" key="1">
    <source>
        <dbReference type="SAM" id="Phobius"/>
    </source>
</evidence>
<comment type="caution">
    <text evidence="2">The sequence shown here is derived from an EMBL/GenBank/DDBJ whole genome shotgun (WGS) entry which is preliminary data.</text>
</comment>
<protein>
    <submittedName>
        <fullName evidence="2">Uncharacterized protein</fullName>
    </submittedName>
</protein>